<dbReference type="RefSeq" id="WP_140047888.1">
    <property type="nucleotide sequence ID" value="NZ_BAAAEV010000001.1"/>
</dbReference>
<evidence type="ECO:0000256" key="1">
    <source>
        <dbReference type="ARBA" id="ARBA00004370"/>
    </source>
</evidence>
<dbReference type="PANTHER" id="PTHR23063">
    <property type="entry name" value="PHOSPHOLIPID ACYLTRANSFERASE"/>
    <property type="match status" value="1"/>
</dbReference>
<dbReference type="CDD" id="cd07989">
    <property type="entry name" value="LPLAT_AGPAT-like"/>
    <property type="match status" value="1"/>
</dbReference>
<dbReference type="EMBL" id="JAASQP010000001">
    <property type="protein sequence ID" value="NIJ22665.1"/>
    <property type="molecule type" value="Genomic_DNA"/>
</dbReference>
<evidence type="ECO:0000256" key="7">
    <source>
        <dbReference type="ARBA" id="ARBA00023315"/>
    </source>
</evidence>
<keyword evidence="6 8" id="KW-0472">Membrane</keyword>
<gene>
    <name evidence="10" type="ORF">FHT01_000207</name>
</gene>
<comment type="caution">
    <text evidence="10">The sequence shown here is derived from an EMBL/GenBank/DDBJ whole genome shotgun (WGS) entry which is preliminary data.</text>
</comment>
<keyword evidence="4 8" id="KW-1133">Transmembrane helix</keyword>
<keyword evidence="3 8" id="KW-0812">Transmembrane</keyword>
<evidence type="ECO:0000256" key="8">
    <source>
        <dbReference type="SAM" id="Phobius"/>
    </source>
</evidence>
<feature type="transmembrane region" description="Helical" evidence="8">
    <location>
        <begin position="27"/>
        <end position="48"/>
    </location>
</feature>
<evidence type="ECO:0000313" key="11">
    <source>
        <dbReference type="Proteomes" id="UP000788153"/>
    </source>
</evidence>
<dbReference type="Pfam" id="PF01553">
    <property type="entry name" value="Acyltransferase"/>
    <property type="match status" value="1"/>
</dbReference>
<accession>A0ABX0TWG7</accession>
<protein>
    <submittedName>
        <fullName evidence="10">1-acyl-sn-glycerol-3-phosphate acyltransferase</fullName>
        <ecNumber evidence="10">2.3.1.51</ecNumber>
    </submittedName>
</protein>
<dbReference type="PANTHER" id="PTHR23063:SF52">
    <property type="entry name" value="LYSOPHOSPHATIDYLCHOLINE ACYLTRANSFERASE"/>
    <property type="match status" value="1"/>
</dbReference>
<dbReference type="SUPFAM" id="SSF69593">
    <property type="entry name" value="Glycerol-3-phosphate (1)-acyltransferase"/>
    <property type="match status" value="1"/>
</dbReference>
<evidence type="ECO:0000256" key="5">
    <source>
        <dbReference type="ARBA" id="ARBA00023098"/>
    </source>
</evidence>
<evidence type="ECO:0000259" key="9">
    <source>
        <dbReference type="SMART" id="SM00563"/>
    </source>
</evidence>
<dbReference type="EC" id="2.3.1.51" evidence="10"/>
<evidence type="ECO:0000256" key="4">
    <source>
        <dbReference type="ARBA" id="ARBA00022989"/>
    </source>
</evidence>
<sequence length="272" mass="29866">MASRSTARADAAAGIPAPLTAIQRLRVFLRIAMMVLAALIAVPLHYLWRLLRLSSPWPRMFLGTVGRICGARVRRVGVPLRRDVFYVSNHLSWIDILAIGGTSGSAFVAKAEIGEAPVVGWLSTLNRTVFVSREDRLGVAEQINQLRDALTDNWAITVFPEGTTTDGRSLLPFKTSMLKVLEPPPPGVLVQPVMLDFGAAAEDIAWIGLETGKDNALRVLARPGNFRVDVHFLDPLDPQAFPGRKAIAAESRRRITEALERVNGEPLRPFAY</sequence>
<keyword evidence="11" id="KW-1185">Reference proteome</keyword>
<dbReference type="InterPro" id="IPR002123">
    <property type="entry name" value="Plipid/glycerol_acylTrfase"/>
</dbReference>
<dbReference type="GO" id="GO:0003841">
    <property type="term" value="F:1-acylglycerol-3-phosphate O-acyltransferase activity"/>
    <property type="evidence" value="ECO:0007669"/>
    <property type="project" value="UniProtKB-EC"/>
</dbReference>
<comment type="subcellular location">
    <subcellularLocation>
        <location evidence="1">Membrane</location>
    </subcellularLocation>
</comment>
<evidence type="ECO:0000313" key="10">
    <source>
        <dbReference type="EMBL" id="NIJ22665.1"/>
    </source>
</evidence>
<proteinExistence type="predicted"/>
<dbReference type="Proteomes" id="UP000788153">
    <property type="component" value="Unassembled WGS sequence"/>
</dbReference>
<evidence type="ECO:0000256" key="2">
    <source>
        <dbReference type="ARBA" id="ARBA00022679"/>
    </source>
</evidence>
<evidence type="ECO:0000256" key="6">
    <source>
        <dbReference type="ARBA" id="ARBA00023136"/>
    </source>
</evidence>
<dbReference type="SMART" id="SM00563">
    <property type="entry name" value="PlsC"/>
    <property type="match status" value="1"/>
</dbReference>
<keyword evidence="2 10" id="KW-0808">Transferase</keyword>
<feature type="domain" description="Phospholipid/glycerol acyltransferase" evidence="9">
    <location>
        <begin position="84"/>
        <end position="198"/>
    </location>
</feature>
<reference evidence="10 11" key="1">
    <citation type="submission" date="2020-03" db="EMBL/GenBank/DDBJ databases">
        <title>Genomic Encyclopedia of Type Strains, Phase IV (KMG-IV): sequencing the most valuable type-strain genomes for metagenomic binning, comparative biology and taxonomic classification.</title>
        <authorList>
            <person name="Goeker M."/>
        </authorList>
    </citation>
    <scope>NUCLEOTIDE SEQUENCE [LARGE SCALE GENOMIC DNA]</scope>
    <source>
        <strain evidence="10 11">DSM 22753</strain>
    </source>
</reference>
<keyword evidence="7 10" id="KW-0012">Acyltransferase</keyword>
<organism evidence="10 11">
    <name type="scientific">Sphingomonas japonica</name>
    <dbReference type="NCBI Taxonomy" id="511662"/>
    <lineage>
        <taxon>Bacteria</taxon>
        <taxon>Pseudomonadati</taxon>
        <taxon>Pseudomonadota</taxon>
        <taxon>Alphaproteobacteria</taxon>
        <taxon>Sphingomonadales</taxon>
        <taxon>Sphingomonadaceae</taxon>
        <taxon>Sphingomonas</taxon>
    </lineage>
</organism>
<name>A0ABX0TWG7_9SPHN</name>
<evidence type="ECO:0000256" key="3">
    <source>
        <dbReference type="ARBA" id="ARBA00022692"/>
    </source>
</evidence>
<keyword evidence="5" id="KW-0443">Lipid metabolism</keyword>